<sequence length="166" mass="18483">MEQQEILAEFTLPDVAAVKEFAHRIAPLLKVGDVLALDGALGAGKTELCRAIIHGLGESGDVPSPTFNLVQVYDRITPVVWHMDLYRLDQPEEAFELGMEEAFHGAVSLIEWPAKLGPYLPPGFLTLRLEIISDGDPENMPRKLTVIGDRDWKSRLQKMLQGVYMS</sequence>
<evidence type="ECO:0000313" key="11">
    <source>
        <dbReference type="EMBL" id="VAW04265.1"/>
    </source>
</evidence>
<comment type="subcellular location">
    <subcellularLocation>
        <location evidence="1">Cytoplasm</location>
    </subcellularLocation>
</comment>
<protein>
    <recommendedName>
        <fullName evidence="3">tRNA threonylcarbamoyladenosine biosynthesis protein TsaE</fullName>
    </recommendedName>
    <alternativeName>
        <fullName evidence="10">t(6)A37 threonylcarbamoyladenosine biosynthesis protein TsaE</fullName>
    </alternativeName>
</protein>
<gene>
    <name evidence="11" type="ORF">MNBD_ALPHA01-1467</name>
</gene>
<dbReference type="PANTHER" id="PTHR33540:SF2">
    <property type="entry name" value="TRNA THREONYLCARBAMOYLADENOSINE BIOSYNTHESIS PROTEIN TSAE"/>
    <property type="match status" value="1"/>
</dbReference>
<evidence type="ECO:0000256" key="7">
    <source>
        <dbReference type="ARBA" id="ARBA00022741"/>
    </source>
</evidence>
<evidence type="ECO:0000256" key="3">
    <source>
        <dbReference type="ARBA" id="ARBA00019010"/>
    </source>
</evidence>
<organism evidence="11">
    <name type="scientific">hydrothermal vent metagenome</name>
    <dbReference type="NCBI Taxonomy" id="652676"/>
    <lineage>
        <taxon>unclassified sequences</taxon>
        <taxon>metagenomes</taxon>
        <taxon>ecological metagenomes</taxon>
    </lineage>
</organism>
<dbReference type="SUPFAM" id="SSF52540">
    <property type="entry name" value="P-loop containing nucleoside triphosphate hydrolases"/>
    <property type="match status" value="1"/>
</dbReference>
<accession>A0A3B0SE06</accession>
<dbReference type="GO" id="GO:0005737">
    <property type="term" value="C:cytoplasm"/>
    <property type="evidence" value="ECO:0007669"/>
    <property type="project" value="UniProtKB-SubCell"/>
</dbReference>
<keyword evidence="6" id="KW-0479">Metal-binding</keyword>
<dbReference type="InterPro" id="IPR003442">
    <property type="entry name" value="T6A_TsaE"/>
</dbReference>
<keyword evidence="9" id="KW-0460">Magnesium</keyword>
<evidence type="ECO:0000256" key="1">
    <source>
        <dbReference type="ARBA" id="ARBA00004496"/>
    </source>
</evidence>
<comment type="similarity">
    <text evidence="2">Belongs to the TsaE family.</text>
</comment>
<dbReference type="GO" id="GO:0046872">
    <property type="term" value="F:metal ion binding"/>
    <property type="evidence" value="ECO:0007669"/>
    <property type="project" value="UniProtKB-KW"/>
</dbReference>
<name>A0A3B0SE06_9ZZZZ</name>
<dbReference type="GO" id="GO:0002949">
    <property type="term" value="P:tRNA threonylcarbamoyladenosine modification"/>
    <property type="evidence" value="ECO:0007669"/>
    <property type="project" value="InterPro"/>
</dbReference>
<dbReference type="Gene3D" id="3.40.50.300">
    <property type="entry name" value="P-loop containing nucleotide triphosphate hydrolases"/>
    <property type="match status" value="1"/>
</dbReference>
<evidence type="ECO:0000256" key="8">
    <source>
        <dbReference type="ARBA" id="ARBA00022840"/>
    </source>
</evidence>
<keyword evidence="4" id="KW-0963">Cytoplasm</keyword>
<dbReference type="GO" id="GO:0005524">
    <property type="term" value="F:ATP binding"/>
    <property type="evidence" value="ECO:0007669"/>
    <property type="project" value="UniProtKB-KW"/>
</dbReference>
<dbReference type="AlphaFoldDB" id="A0A3B0SE06"/>
<keyword evidence="8" id="KW-0067">ATP-binding</keyword>
<dbReference type="EMBL" id="UOEJ01000187">
    <property type="protein sequence ID" value="VAW04265.1"/>
    <property type="molecule type" value="Genomic_DNA"/>
</dbReference>
<evidence type="ECO:0000256" key="2">
    <source>
        <dbReference type="ARBA" id="ARBA00007599"/>
    </source>
</evidence>
<dbReference type="PANTHER" id="PTHR33540">
    <property type="entry name" value="TRNA THREONYLCARBAMOYLADENOSINE BIOSYNTHESIS PROTEIN TSAE"/>
    <property type="match status" value="1"/>
</dbReference>
<dbReference type="InterPro" id="IPR027417">
    <property type="entry name" value="P-loop_NTPase"/>
</dbReference>
<proteinExistence type="inferred from homology"/>
<evidence type="ECO:0000256" key="6">
    <source>
        <dbReference type="ARBA" id="ARBA00022723"/>
    </source>
</evidence>
<keyword evidence="5" id="KW-0819">tRNA processing</keyword>
<reference evidence="11" key="1">
    <citation type="submission" date="2018-06" db="EMBL/GenBank/DDBJ databases">
        <authorList>
            <person name="Zhirakovskaya E."/>
        </authorList>
    </citation>
    <scope>NUCLEOTIDE SEQUENCE</scope>
</reference>
<keyword evidence="7" id="KW-0547">Nucleotide-binding</keyword>
<evidence type="ECO:0000256" key="5">
    <source>
        <dbReference type="ARBA" id="ARBA00022694"/>
    </source>
</evidence>
<evidence type="ECO:0000256" key="9">
    <source>
        <dbReference type="ARBA" id="ARBA00022842"/>
    </source>
</evidence>
<evidence type="ECO:0000256" key="10">
    <source>
        <dbReference type="ARBA" id="ARBA00032441"/>
    </source>
</evidence>
<evidence type="ECO:0000256" key="4">
    <source>
        <dbReference type="ARBA" id="ARBA00022490"/>
    </source>
</evidence>
<dbReference type="Pfam" id="PF02367">
    <property type="entry name" value="TsaE"/>
    <property type="match status" value="1"/>
</dbReference>
<dbReference type="NCBIfam" id="TIGR00150">
    <property type="entry name" value="T6A_YjeE"/>
    <property type="match status" value="1"/>
</dbReference>